<sequence>MDKGNKKVKINRRKKGERSKEEQSGIKIKEEEAGEEEKEGFLLSRDYNRLEFRYNLVNDYSLRLEDT</sequence>
<feature type="region of interest" description="Disordered" evidence="1">
    <location>
        <begin position="1"/>
        <end position="35"/>
    </location>
</feature>
<organism evidence="4">
    <name type="scientific">Onchocerca flexuosa</name>
    <dbReference type="NCBI Taxonomy" id="387005"/>
    <lineage>
        <taxon>Eukaryota</taxon>
        <taxon>Metazoa</taxon>
        <taxon>Ecdysozoa</taxon>
        <taxon>Nematoda</taxon>
        <taxon>Chromadorea</taxon>
        <taxon>Rhabditida</taxon>
        <taxon>Spirurina</taxon>
        <taxon>Spiruromorpha</taxon>
        <taxon>Filarioidea</taxon>
        <taxon>Onchocercidae</taxon>
        <taxon>Onchocerca</taxon>
    </lineage>
</organism>
<accession>A0A183H766</accession>
<dbReference type="AlphaFoldDB" id="A0A183H766"/>
<reference evidence="4" key="1">
    <citation type="submission" date="2016-06" db="UniProtKB">
        <authorList>
            <consortium name="WormBaseParasite"/>
        </authorList>
    </citation>
    <scope>IDENTIFICATION</scope>
</reference>
<feature type="compositionally biased region" description="Basic residues" evidence="1">
    <location>
        <begin position="1"/>
        <end position="17"/>
    </location>
</feature>
<proteinExistence type="predicted"/>
<evidence type="ECO:0000313" key="4">
    <source>
        <dbReference type="WBParaSite" id="OFLC_0000332701-mRNA-1"/>
    </source>
</evidence>
<evidence type="ECO:0000313" key="3">
    <source>
        <dbReference type="Proteomes" id="UP000267606"/>
    </source>
</evidence>
<feature type="compositionally biased region" description="Basic and acidic residues" evidence="1">
    <location>
        <begin position="18"/>
        <end position="31"/>
    </location>
</feature>
<dbReference type="WBParaSite" id="OFLC_0000332701-mRNA-1">
    <property type="protein sequence ID" value="OFLC_0000332701-mRNA-1"/>
    <property type="gene ID" value="OFLC_0000332701"/>
</dbReference>
<dbReference type="Proteomes" id="UP000267606">
    <property type="component" value="Unassembled WGS sequence"/>
</dbReference>
<name>A0A183H766_9BILA</name>
<gene>
    <name evidence="2" type="ORF">OFLC_LOCUS3328</name>
</gene>
<reference evidence="2 3" key="2">
    <citation type="submission" date="2018-11" db="EMBL/GenBank/DDBJ databases">
        <authorList>
            <consortium name="Pathogen Informatics"/>
        </authorList>
    </citation>
    <scope>NUCLEOTIDE SEQUENCE [LARGE SCALE GENOMIC DNA]</scope>
</reference>
<dbReference type="EMBL" id="UZAJ01002194">
    <property type="protein sequence ID" value="VDO36122.1"/>
    <property type="molecule type" value="Genomic_DNA"/>
</dbReference>
<keyword evidence="3" id="KW-1185">Reference proteome</keyword>
<evidence type="ECO:0000256" key="1">
    <source>
        <dbReference type="SAM" id="MobiDB-lite"/>
    </source>
</evidence>
<protein>
    <submittedName>
        <fullName evidence="2 4">Uncharacterized protein</fullName>
    </submittedName>
</protein>
<evidence type="ECO:0000313" key="2">
    <source>
        <dbReference type="EMBL" id="VDO36122.1"/>
    </source>
</evidence>